<dbReference type="GO" id="GO:0052689">
    <property type="term" value="F:carboxylic ester hydrolase activity"/>
    <property type="evidence" value="ECO:0007669"/>
    <property type="project" value="InterPro"/>
</dbReference>
<keyword evidence="1" id="KW-0732">Signal</keyword>
<proteinExistence type="predicted"/>
<dbReference type="EMBL" id="FQWH01000002">
    <property type="protein sequence ID" value="SHG40190.1"/>
    <property type="molecule type" value="Genomic_DNA"/>
</dbReference>
<dbReference type="InterPro" id="IPR052762">
    <property type="entry name" value="PCW_deacetylase/CE"/>
</dbReference>
<protein>
    <submittedName>
        <fullName evidence="4">GDSL-like Lipase/Acylhydrolase</fullName>
    </submittedName>
</protein>
<gene>
    <name evidence="4" type="ORF">SAMN05444388_102543</name>
</gene>
<evidence type="ECO:0000313" key="5">
    <source>
        <dbReference type="Proteomes" id="UP000184112"/>
    </source>
</evidence>
<dbReference type="InterPro" id="IPR036514">
    <property type="entry name" value="SGNH_hydro_sf"/>
</dbReference>
<dbReference type="Gene3D" id="3.40.50.1110">
    <property type="entry name" value="SGNH hydrolase"/>
    <property type="match status" value="1"/>
</dbReference>
<dbReference type="SUPFAM" id="SSF52266">
    <property type="entry name" value="SGNH hydrolase"/>
    <property type="match status" value="1"/>
</dbReference>
<dbReference type="PANTHER" id="PTHR37834:SF2">
    <property type="entry name" value="ESTERASE, SGNH HYDROLASE-TYPE"/>
    <property type="match status" value="1"/>
</dbReference>
<feature type="chain" id="PRO_5012229031" evidence="1">
    <location>
        <begin position="24"/>
        <end position="366"/>
    </location>
</feature>
<feature type="domain" description="Carbohydrate esterase 2 N-terminal" evidence="3">
    <location>
        <begin position="32"/>
        <end position="134"/>
    </location>
</feature>
<dbReference type="PANTHER" id="PTHR37834">
    <property type="entry name" value="GDSL-LIKE LIPASE/ACYLHYDROLASE DOMAIN PROTEIN (AFU_ORTHOLOGUE AFUA_2G00620)"/>
    <property type="match status" value="1"/>
</dbReference>
<sequence length="366" mass="40887">MFLKKIAVLISFLLISLISNSQSQNSNKTFLYQGRIDKLQNDNIVLIGTASSVTFNFTGNECSILLQSIDSYEHHNYVQLVLDGKYIGKIRIEKGAVQSFPIQITSNKKEHRLEIYKNTEAHSGGILFAGTTAKLTAISFKKKKKIEFIGDSITCGAASDPSDVPCDKGEYLDHHNGYYAYGPTLSRAIGAAYLMSSVSGIGMYRNWNDENKDEVIMPDAYPNLYLTKDSSKPKYDFAFQPDIISIALGTNDFSGGDGKKERLPFNAAKYVSNYINFIKMLYEHNPNVQIVITNSPMVNGEKAVVFEECLKKVKNAFAEDKNHKAIQIFKFKPMTPKGCTGHPDVADHKVLADEYGPFLKKLLNEK</sequence>
<evidence type="ECO:0000313" key="4">
    <source>
        <dbReference type="EMBL" id="SHG40190.1"/>
    </source>
</evidence>
<dbReference type="RefSeq" id="WP_073408732.1">
    <property type="nucleotide sequence ID" value="NZ_FQWH01000002.1"/>
</dbReference>
<name>A0A1M5JIT8_FLAJO</name>
<accession>A0A1M5JIT8</accession>
<dbReference type="Pfam" id="PF13472">
    <property type="entry name" value="Lipase_GDSL_2"/>
    <property type="match status" value="1"/>
</dbReference>
<dbReference type="Pfam" id="PF17996">
    <property type="entry name" value="CE2_N"/>
    <property type="match status" value="1"/>
</dbReference>
<evidence type="ECO:0000259" key="3">
    <source>
        <dbReference type="Pfam" id="PF17996"/>
    </source>
</evidence>
<dbReference type="CDD" id="cd01831">
    <property type="entry name" value="Endoglucanase_E_like"/>
    <property type="match status" value="1"/>
</dbReference>
<evidence type="ECO:0000259" key="2">
    <source>
        <dbReference type="Pfam" id="PF13472"/>
    </source>
</evidence>
<dbReference type="Gene3D" id="2.60.120.260">
    <property type="entry name" value="Galactose-binding domain-like"/>
    <property type="match status" value="1"/>
</dbReference>
<feature type="signal peptide" evidence="1">
    <location>
        <begin position="1"/>
        <end position="23"/>
    </location>
</feature>
<dbReference type="Proteomes" id="UP000184112">
    <property type="component" value="Unassembled WGS sequence"/>
</dbReference>
<dbReference type="AlphaFoldDB" id="A0A1M5JIT8"/>
<reference evidence="4 5" key="1">
    <citation type="submission" date="2016-11" db="EMBL/GenBank/DDBJ databases">
        <authorList>
            <person name="Jaros S."/>
            <person name="Januszkiewicz K."/>
            <person name="Wedrychowicz H."/>
        </authorList>
    </citation>
    <scope>NUCLEOTIDE SEQUENCE [LARGE SCALE GENOMIC DNA]</scope>
    <source>
        <strain evidence="4 5">DSM 6792</strain>
    </source>
</reference>
<keyword evidence="4" id="KW-0378">Hydrolase</keyword>
<evidence type="ECO:0000256" key="1">
    <source>
        <dbReference type="SAM" id="SignalP"/>
    </source>
</evidence>
<dbReference type="InterPro" id="IPR037461">
    <property type="entry name" value="CtCE2-like_dom"/>
</dbReference>
<organism evidence="4 5">
    <name type="scientific">Flavobacterium johnsoniae</name>
    <name type="common">Cytophaga johnsonae</name>
    <dbReference type="NCBI Taxonomy" id="986"/>
    <lineage>
        <taxon>Bacteria</taxon>
        <taxon>Pseudomonadati</taxon>
        <taxon>Bacteroidota</taxon>
        <taxon>Flavobacteriia</taxon>
        <taxon>Flavobacteriales</taxon>
        <taxon>Flavobacteriaceae</taxon>
        <taxon>Flavobacterium</taxon>
    </lineage>
</organism>
<feature type="domain" description="SGNH hydrolase-type esterase" evidence="2">
    <location>
        <begin position="148"/>
        <end position="321"/>
    </location>
</feature>
<dbReference type="InterPro" id="IPR013830">
    <property type="entry name" value="SGNH_hydro"/>
</dbReference>
<dbReference type="InterPro" id="IPR040794">
    <property type="entry name" value="CE2_N"/>
</dbReference>